<feature type="transmembrane region" description="Helical" evidence="1">
    <location>
        <begin position="26"/>
        <end position="48"/>
    </location>
</feature>
<dbReference type="RefSeq" id="WP_094451607.1">
    <property type="nucleotide sequence ID" value="NZ_NMVI01000027.1"/>
</dbReference>
<organism evidence="2 3">
    <name type="scientific">Parenemella sanctibonifatiensis</name>
    <dbReference type="NCBI Taxonomy" id="2016505"/>
    <lineage>
        <taxon>Bacteria</taxon>
        <taxon>Bacillati</taxon>
        <taxon>Actinomycetota</taxon>
        <taxon>Actinomycetes</taxon>
        <taxon>Propionibacteriales</taxon>
        <taxon>Propionibacteriaceae</taxon>
        <taxon>Parenemella</taxon>
    </lineage>
</organism>
<evidence type="ECO:0000313" key="2">
    <source>
        <dbReference type="EMBL" id="OYN84542.1"/>
    </source>
</evidence>
<keyword evidence="1" id="KW-0812">Transmembrane</keyword>
<dbReference type="EMBL" id="NMVI01000027">
    <property type="protein sequence ID" value="OYN84542.1"/>
    <property type="molecule type" value="Genomic_DNA"/>
</dbReference>
<accession>A0A255E585</accession>
<gene>
    <name evidence="2" type="ORF">CGZ92_11910</name>
</gene>
<sequence>MAKVEDSILQLQRTGELSYRQPAGKVLGLLVIALVFGLFGLVGIIVFFRDHGVRALLNFAFWICTVAFGFFGVLGVPALLIQLLRPFRIHLTHRGVARQQLIKGHWVDQWGFAWGDIEAIDFHRTRRLRLIMLQVTPEAHDALLGNSRVARGIAKIEAPLSGGAHRVAIEGSHTWRIKRMFEVMERAHQLYAGRAEPGRYAAG</sequence>
<comment type="caution">
    <text evidence="2">The sequence shown here is derived from an EMBL/GenBank/DDBJ whole genome shotgun (WGS) entry which is preliminary data.</text>
</comment>
<reference evidence="2 3" key="1">
    <citation type="submission" date="2017-07" db="EMBL/GenBank/DDBJ databases">
        <title>Draft whole genome sequences of clinical Proprionibacteriaceae strains.</title>
        <authorList>
            <person name="Bernier A.-M."/>
            <person name="Bernard K."/>
            <person name="Domingo M.-C."/>
        </authorList>
    </citation>
    <scope>NUCLEOTIDE SEQUENCE [LARGE SCALE GENOMIC DNA]</scope>
    <source>
        <strain evidence="2 3">NML 160184</strain>
    </source>
</reference>
<keyword evidence="1" id="KW-0472">Membrane</keyword>
<evidence type="ECO:0008006" key="4">
    <source>
        <dbReference type="Google" id="ProtNLM"/>
    </source>
</evidence>
<keyword evidence="1" id="KW-1133">Transmembrane helix</keyword>
<dbReference type="AlphaFoldDB" id="A0A255E585"/>
<name>A0A255E585_9ACTN</name>
<evidence type="ECO:0000256" key="1">
    <source>
        <dbReference type="SAM" id="Phobius"/>
    </source>
</evidence>
<proteinExistence type="predicted"/>
<dbReference type="Proteomes" id="UP000216533">
    <property type="component" value="Unassembled WGS sequence"/>
</dbReference>
<feature type="transmembrane region" description="Helical" evidence="1">
    <location>
        <begin position="60"/>
        <end position="84"/>
    </location>
</feature>
<protein>
    <recommendedName>
        <fullName evidence="4">DUF304 domain-containing protein</fullName>
    </recommendedName>
</protein>
<evidence type="ECO:0000313" key="3">
    <source>
        <dbReference type="Proteomes" id="UP000216533"/>
    </source>
</evidence>